<accession>A0A1G7WWS9</accession>
<proteinExistence type="predicted"/>
<dbReference type="STRING" id="262004.SAMN04489796_101517"/>
<feature type="chain" id="PRO_5011632192" description="DUF4440 domain-containing protein" evidence="1">
    <location>
        <begin position="23"/>
        <end position="174"/>
    </location>
</feature>
<organism evidence="2 3">
    <name type="scientific">Winogradskyella thalassocola</name>
    <dbReference type="NCBI Taxonomy" id="262004"/>
    <lineage>
        <taxon>Bacteria</taxon>
        <taxon>Pseudomonadati</taxon>
        <taxon>Bacteroidota</taxon>
        <taxon>Flavobacteriia</taxon>
        <taxon>Flavobacteriales</taxon>
        <taxon>Flavobacteriaceae</taxon>
        <taxon>Winogradskyella</taxon>
    </lineage>
</organism>
<protein>
    <recommendedName>
        <fullName evidence="4">DUF4440 domain-containing protein</fullName>
    </recommendedName>
</protein>
<name>A0A1G7WWS9_9FLAO</name>
<keyword evidence="3" id="KW-1185">Reference proteome</keyword>
<dbReference type="OrthoDB" id="670350at2"/>
<evidence type="ECO:0000256" key="1">
    <source>
        <dbReference type="SAM" id="SignalP"/>
    </source>
</evidence>
<gene>
    <name evidence="2" type="ORF">SAMN04489796_101517</name>
</gene>
<keyword evidence="1" id="KW-0732">Signal</keyword>
<sequence>MMNNIKKILLFILIATSVNGFSQTKTDALKDAKITSKAGLEMDYETVLKHTLPSVLDMMGGKDAALKVIESTFENMKAQGFVFEKADINGVSEIVKEQGQFRCIIEGYNQMVMSGQRISSKSYLLGIYNEADKYWWFIEAKQLKNEALTKQILPNFETALEIPEDDLKVEPIED</sequence>
<evidence type="ECO:0000313" key="2">
    <source>
        <dbReference type="EMBL" id="SDG76408.1"/>
    </source>
</evidence>
<dbReference type="AlphaFoldDB" id="A0A1G7WWS9"/>
<dbReference type="EMBL" id="FNCZ01000001">
    <property type="protein sequence ID" value="SDG76408.1"/>
    <property type="molecule type" value="Genomic_DNA"/>
</dbReference>
<dbReference type="Proteomes" id="UP000199492">
    <property type="component" value="Unassembled WGS sequence"/>
</dbReference>
<feature type="signal peptide" evidence="1">
    <location>
        <begin position="1"/>
        <end position="22"/>
    </location>
</feature>
<dbReference type="RefSeq" id="WP_139181003.1">
    <property type="nucleotide sequence ID" value="NZ_FNCZ01000001.1"/>
</dbReference>
<evidence type="ECO:0000313" key="3">
    <source>
        <dbReference type="Proteomes" id="UP000199492"/>
    </source>
</evidence>
<evidence type="ECO:0008006" key="4">
    <source>
        <dbReference type="Google" id="ProtNLM"/>
    </source>
</evidence>
<reference evidence="3" key="1">
    <citation type="submission" date="2016-10" db="EMBL/GenBank/DDBJ databases">
        <authorList>
            <person name="Varghese N."/>
            <person name="Submissions S."/>
        </authorList>
    </citation>
    <scope>NUCLEOTIDE SEQUENCE [LARGE SCALE GENOMIC DNA]</scope>
    <source>
        <strain evidence="3">DSM 15363</strain>
    </source>
</reference>